<keyword evidence="3" id="KW-1185">Reference proteome</keyword>
<gene>
    <name evidence="2" type="ORF">J4Q44_G00354160</name>
</gene>
<organism evidence="2 3">
    <name type="scientific">Coregonus suidteri</name>
    <dbReference type="NCBI Taxonomy" id="861788"/>
    <lineage>
        <taxon>Eukaryota</taxon>
        <taxon>Metazoa</taxon>
        <taxon>Chordata</taxon>
        <taxon>Craniata</taxon>
        <taxon>Vertebrata</taxon>
        <taxon>Euteleostomi</taxon>
        <taxon>Actinopterygii</taxon>
        <taxon>Neopterygii</taxon>
        <taxon>Teleostei</taxon>
        <taxon>Protacanthopterygii</taxon>
        <taxon>Salmoniformes</taxon>
        <taxon>Salmonidae</taxon>
        <taxon>Coregoninae</taxon>
        <taxon>Coregonus</taxon>
    </lineage>
</organism>
<accession>A0AAN8KT72</accession>
<dbReference type="AlphaFoldDB" id="A0AAN8KT72"/>
<proteinExistence type="predicted"/>
<comment type="caution">
    <text evidence="2">The sequence shown here is derived from an EMBL/GenBank/DDBJ whole genome shotgun (WGS) entry which is preliminary data.</text>
</comment>
<dbReference type="Proteomes" id="UP001356427">
    <property type="component" value="Unassembled WGS sequence"/>
</dbReference>
<name>A0AAN8KT72_9TELE</name>
<sequence>MSERRNDQSVRLAEPSEQRASDGLHLASQGRLIRRAAPQASFGAEAPEGSSSKPCHTRPVGPFLPMCQAAGSRQLSLDASVVTNGTVERKFISGTNKGGRIVLQITITEVFELAQPGVGDFSGTFSEQCKNILLKDLLLQHL</sequence>
<evidence type="ECO:0000313" key="2">
    <source>
        <dbReference type="EMBL" id="KAK6294586.1"/>
    </source>
</evidence>
<feature type="region of interest" description="Disordered" evidence="1">
    <location>
        <begin position="1"/>
        <end position="57"/>
    </location>
</feature>
<evidence type="ECO:0000256" key="1">
    <source>
        <dbReference type="SAM" id="MobiDB-lite"/>
    </source>
</evidence>
<protein>
    <submittedName>
        <fullName evidence="2">Uncharacterized protein</fullName>
    </submittedName>
</protein>
<reference evidence="2 3" key="1">
    <citation type="submission" date="2021-04" db="EMBL/GenBank/DDBJ databases">
        <authorList>
            <person name="De Guttry C."/>
            <person name="Zahm M."/>
            <person name="Klopp C."/>
            <person name="Cabau C."/>
            <person name="Louis A."/>
            <person name="Berthelot C."/>
            <person name="Parey E."/>
            <person name="Roest Crollius H."/>
            <person name="Montfort J."/>
            <person name="Robinson-Rechavi M."/>
            <person name="Bucao C."/>
            <person name="Bouchez O."/>
            <person name="Gislard M."/>
            <person name="Lluch J."/>
            <person name="Milhes M."/>
            <person name="Lampietro C."/>
            <person name="Lopez Roques C."/>
            <person name="Donnadieu C."/>
            <person name="Braasch I."/>
            <person name="Desvignes T."/>
            <person name="Postlethwait J."/>
            <person name="Bobe J."/>
            <person name="Wedekind C."/>
            <person name="Guiguen Y."/>
        </authorList>
    </citation>
    <scope>NUCLEOTIDE SEQUENCE [LARGE SCALE GENOMIC DNA]</scope>
    <source>
        <strain evidence="2">Cs_M1</strain>
        <tissue evidence="2">Blood</tissue>
    </source>
</reference>
<dbReference type="EMBL" id="JAGTTL010000035">
    <property type="protein sequence ID" value="KAK6294586.1"/>
    <property type="molecule type" value="Genomic_DNA"/>
</dbReference>
<evidence type="ECO:0000313" key="3">
    <source>
        <dbReference type="Proteomes" id="UP001356427"/>
    </source>
</evidence>
<feature type="compositionally biased region" description="Basic and acidic residues" evidence="1">
    <location>
        <begin position="1"/>
        <end position="22"/>
    </location>
</feature>